<name>A0A839TQN4_9BACL</name>
<evidence type="ECO:0008006" key="4">
    <source>
        <dbReference type="Google" id="ProtNLM"/>
    </source>
</evidence>
<proteinExistence type="predicted"/>
<reference evidence="2 3" key="1">
    <citation type="submission" date="2020-08" db="EMBL/GenBank/DDBJ databases">
        <title>Genomic Encyclopedia of Type Strains, Phase III (KMG-III): the genomes of soil and plant-associated and newly described type strains.</title>
        <authorList>
            <person name="Whitman W."/>
        </authorList>
    </citation>
    <scope>NUCLEOTIDE SEQUENCE [LARGE SCALE GENOMIC DNA]</scope>
    <source>
        <strain evidence="2 3">CECT 5831</strain>
    </source>
</reference>
<evidence type="ECO:0000313" key="2">
    <source>
        <dbReference type="EMBL" id="MBB3127057.1"/>
    </source>
</evidence>
<organism evidence="2 3">
    <name type="scientific">Paenibacillus rhizosphaerae</name>
    <dbReference type="NCBI Taxonomy" id="297318"/>
    <lineage>
        <taxon>Bacteria</taxon>
        <taxon>Bacillati</taxon>
        <taxon>Bacillota</taxon>
        <taxon>Bacilli</taxon>
        <taxon>Bacillales</taxon>
        <taxon>Paenibacillaceae</taxon>
        <taxon>Paenibacillus</taxon>
    </lineage>
</organism>
<sequence length="66" mass="7793">MALKIGYLMMVCWLIYVVYSIQHVDAWNDDNRVAIAIFLAFAGLVIFPVYFVSIYLFGELRKRMQR</sequence>
<evidence type="ECO:0000256" key="1">
    <source>
        <dbReference type="SAM" id="Phobius"/>
    </source>
</evidence>
<comment type="caution">
    <text evidence="2">The sequence shown here is derived from an EMBL/GenBank/DDBJ whole genome shotgun (WGS) entry which is preliminary data.</text>
</comment>
<keyword evidence="1" id="KW-0812">Transmembrane</keyword>
<dbReference type="EMBL" id="JACHXJ010000001">
    <property type="protein sequence ID" value="MBB3127057.1"/>
    <property type="molecule type" value="Genomic_DNA"/>
</dbReference>
<feature type="transmembrane region" description="Helical" evidence="1">
    <location>
        <begin position="33"/>
        <end position="57"/>
    </location>
</feature>
<dbReference type="Proteomes" id="UP000517523">
    <property type="component" value="Unassembled WGS sequence"/>
</dbReference>
<keyword evidence="1" id="KW-0472">Membrane</keyword>
<gene>
    <name evidence="2" type="ORF">FHS19_001711</name>
</gene>
<keyword evidence="1" id="KW-1133">Transmembrane helix</keyword>
<evidence type="ECO:0000313" key="3">
    <source>
        <dbReference type="Proteomes" id="UP000517523"/>
    </source>
</evidence>
<feature type="transmembrane region" description="Helical" evidence="1">
    <location>
        <begin position="5"/>
        <end position="21"/>
    </location>
</feature>
<dbReference type="AlphaFoldDB" id="A0A839TQN4"/>
<accession>A0A839TQN4</accession>
<protein>
    <recommendedName>
        <fullName evidence="4">DUF3923 domain-containing protein</fullName>
    </recommendedName>
</protein>
<dbReference type="RefSeq" id="WP_183581226.1">
    <property type="nucleotide sequence ID" value="NZ_JACHXJ010000001.1"/>
</dbReference>